<dbReference type="Proteomes" id="UP000033052">
    <property type="component" value="Chromosome"/>
</dbReference>
<name>A0A7U4JPC6_CLOSG</name>
<dbReference type="RefSeq" id="WP_033059755.1">
    <property type="nucleotide sequence ID" value="NZ_CP009225.1"/>
</dbReference>
<reference evidence="1 2" key="1">
    <citation type="journal article" date="2015" name="PLoS ONE">
        <title>A universal mariner transposon system for forward genetic studies in the genus clostridium.</title>
        <authorList>
            <person name="Zhang Y."/>
            <person name="Grosse-Honebrink A."/>
            <person name="Minton N.P."/>
        </authorList>
    </citation>
    <scope>NUCLEOTIDE SEQUENCE [LARGE SCALE GENOMIC DNA]</scope>
    <source>
        <strain evidence="1 2">NCIMB 10696</strain>
    </source>
</reference>
<gene>
    <name evidence="1" type="ORF">CLSPO_c20930</name>
</gene>
<protein>
    <submittedName>
        <fullName evidence="1">Uncharacterized protein</fullName>
    </submittedName>
</protein>
<dbReference type="EMBL" id="CP009225">
    <property type="protein sequence ID" value="AKC62813.1"/>
    <property type="molecule type" value="Genomic_DNA"/>
</dbReference>
<dbReference type="AlphaFoldDB" id="A0A7U4JPC6"/>
<accession>A0A7U4JPC6</accession>
<evidence type="ECO:0000313" key="2">
    <source>
        <dbReference type="Proteomes" id="UP000033052"/>
    </source>
</evidence>
<evidence type="ECO:0000313" key="1">
    <source>
        <dbReference type="EMBL" id="AKC62813.1"/>
    </source>
</evidence>
<dbReference type="KEGG" id="cld:CLSPO_c20930"/>
<dbReference type="GeneID" id="92938790"/>
<proteinExistence type="predicted"/>
<organism evidence="1 2">
    <name type="scientific">Clostridium sporogenes</name>
    <dbReference type="NCBI Taxonomy" id="1509"/>
    <lineage>
        <taxon>Bacteria</taxon>
        <taxon>Bacillati</taxon>
        <taxon>Bacillota</taxon>
        <taxon>Clostridia</taxon>
        <taxon>Eubacteriales</taxon>
        <taxon>Clostridiaceae</taxon>
        <taxon>Clostridium</taxon>
    </lineage>
</organism>
<sequence length="217" mass="25083">MDRNNIIKVIREEFESGKIRDELFPMMTTFGVRDYSETVHSLGLNYITAIGRTIDEIAAVSECPVYPYESIYHESDMIAESSSSYYEEKKTKDAEIRPDSIWYSKKDNSPILISEFERYEKSMTKNKKLKEKIQNLLIAYHQLGGKVPVILFVYWSYASVTPGDMSDVISILDKGFTLPNKNFISGIDSRRTSYLIYHCIASGNKENLTLNQWIKIR</sequence>